<name>A0A7G2C5I6_9TRYP</name>
<dbReference type="VEuPathDB" id="TriTrypDB:ADEAN_000244300"/>
<accession>A0A7G2C5I6</accession>
<keyword evidence="1" id="KW-1133">Transmembrane helix</keyword>
<keyword evidence="3" id="KW-1185">Reference proteome</keyword>
<evidence type="ECO:0000256" key="1">
    <source>
        <dbReference type="SAM" id="Phobius"/>
    </source>
</evidence>
<keyword evidence="1" id="KW-0812">Transmembrane</keyword>
<gene>
    <name evidence="2" type="ORF">ADEAN_000244300</name>
</gene>
<organism evidence="2 3">
    <name type="scientific">Angomonas deanei</name>
    <dbReference type="NCBI Taxonomy" id="59799"/>
    <lineage>
        <taxon>Eukaryota</taxon>
        <taxon>Discoba</taxon>
        <taxon>Euglenozoa</taxon>
        <taxon>Kinetoplastea</taxon>
        <taxon>Metakinetoplastina</taxon>
        <taxon>Trypanosomatida</taxon>
        <taxon>Trypanosomatidae</taxon>
        <taxon>Strigomonadinae</taxon>
        <taxon>Angomonas</taxon>
    </lineage>
</organism>
<dbReference type="EMBL" id="LR877148">
    <property type="protein sequence ID" value="CAD2214990.1"/>
    <property type="molecule type" value="Genomic_DNA"/>
</dbReference>
<reference evidence="2 3" key="1">
    <citation type="submission" date="2020-08" db="EMBL/GenBank/DDBJ databases">
        <authorList>
            <person name="Newling K."/>
            <person name="Davey J."/>
            <person name="Forrester S."/>
        </authorList>
    </citation>
    <scope>NUCLEOTIDE SEQUENCE [LARGE SCALE GENOMIC DNA]</scope>
    <source>
        <strain evidence="3">Crithidia deanei Carvalho (ATCC PRA-265)</strain>
    </source>
</reference>
<evidence type="ECO:0000313" key="2">
    <source>
        <dbReference type="EMBL" id="CAD2214990.1"/>
    </source>
</evidence>
<dbReference type="AlphaFoldDB" id="A0A7G2C5I6"/>
<sequence>MTSPNSVQLPFDDTFLIMTNATSTSIMLVAVLLMCCWIVVNIKERYELYVLPLMKLFHKCEKEVWSKDTTLDLRNRVAPVK</sequence>
<evidence type="ECO:0000313" key="3">
    <source>
        <dbReference type="Proteomes" id="UP000515908"/>
    </source>
</evidence>
<feature type="transmembrane region" description="Helical" evidence="1">
    <location>
        <begin position="15"/>
        <end position="40"/>
    </location>
</feature>
<keyword evidence="1" id="KW-0472">Membrane</keyword>
<protein>
    <submittedName>
        <fullName evidence="2">Uncharacterized protein</fullName>
    </submittedName>
</protein>
<proteinExistence type="predicted"/>
<dbReference type="Proteomes" id="UP000515908">
    <property type="component" value="Chromosome 04"/>
</dbReference>